<dbReference type="Proteomes" id="UP001419268">
    <property type="component" value="Unassembled WGS sequence"/>
</dbReference>
<evidence type="ECO:0000313" key="1">
    <source>
        <dbReference type="EMBL" id="KAK9105647.1"/>
    </source>
</evidence>
<proteinExistence type="predicted"/>
<sequence length="76" mass="8961">MIKYFIYQLLFFKKNPSTTTYKSTSHQLPKNKYITSQETYFNLLNNNIIKSASEKINLKQILEKSNKKHGLDMNGE</sequence>
<comment type="caution">
    <text evidence="1">The sequence shown here is derived from an EMBL/GenBank/DDBJ whole genome shotgun (WGS) entry which is preliminary data.</text>
</comment>
<evidence type="ECO:0000313" key="2">
    <source>
        <dbReference type="Proteomes" id="UP001419268"/>
    </source>
</evidence>
<keyword evidence="2" id="KW-1185">Reference proteome</keyword>
<organism evidence="1 2">
    <name type="scientific">Stephania cephalantha</name>
    <dbReference type="NCBI Taxonomy" id="152367"/>
    <lineage>
        <taxon>Eukaryota</taxon>
        <taxon>Viridiplantae</taxon>
        <taxon>Streptophyta</taxon>
        <taxon>Embryophyta</taxon>
        <taxon>Tracheophyta</taxon>
        <taxon>Spermatophyta</taxon>
        <taxon>Magnoliopsida</taxon>
        <taxon>Ranunculales</taxon>
        <taxon>Menispermaceae</taxon>
        <taxon>Menispermoideae</taxon>
        <taxon>Cissampelideae</taxon>
        <taxon>Stephania</taxon>
    </lineage>
</organism>
<accession>A0AAP0FB81</accession>
<gene>
    <name evidence="1" type="ORF">Scep_022491</name>
</gene>
<reference evidence="1 2" key="1">
    <citation type="submission" date="2024-01" db="EMBL/GenBank/DDBJ databases">
        <title>Genome assemblies of Stephania.</title>
        <authorList>
            <person name="Yang L."/>
        </authorList>
    </citation>
    <scope>NUCLEOTIDE SEQUENCE [LARGE SCALE GENOMIC DNA]</scope>
    <source>
        <strain evidence="1">JXDWG</strain>
        <tissue evidence="1">Leaf</tissue>
    </source>
</reference>
<dbReference type="AlphaFoldDB" id="A0AAP0FB81"/>
<protein>
    <submittedName>
        <fullName evidence="1">Uncharacterized protein</fullName>
    </submittedName>
</protein>
<name>A0AAP0FB81_9MAGN</name>
<dbReference type="EMBL" id="JBBNAG010000009">
    <property type="protein sequence ID" value="KAK9105647.1"/>
    <property type="molecule type" value="Genomic_DNA"/>
</dbReference>